<feature type="transmembrane region" description="Helical" evidence="10">
    <location>
        <begin position="62"/>
        <end position="83"/>
    </location>
</feature>
<dbReference type="SUPFAM" id="SSF57424">
    <property type="entry name" value="LDL receptor-like module"/>
    <property type="match status" value="1"/>
</dbReference>
<keyword evidence="3 8" id="KW-0720">Serine protease</keyword>
<evidence type="ECO:0000256" key="11">
    <source>
        <dbReference type="SAM" id="SignalP"/>
    </source>
</evidence>
<dbReference type="InterPro" id="IPR001314">
    <property type="entry name" value="Peptidase_S1A"/>
</dbReference>
<dbReference type="FunFam" id="2.40.10.10:FF:000003">
    <property type="entry name" value="Transmembrane serine protease 3"/>
    <property type="match status" value="1"/>
</dbReference>
<feature type="chain" id="PRO_5034211332" evidence="11">
    <location>
        <begin position="24"/>
        <end position="473"/>
    </location>
</feature>
<dbReference type="PROSITE" id="PS50287">
    <property type="entry name" value="SRCR_2"/>
    <property type="match status" value="1"/>
</dbReference>
<dbReference type="CDD" id="cd00190">
    <property type="entry name" value="Tryp_SPc"/>
    <property type="match status" value="1"/>
</dbReference>
<dbReference type="SUPFAM" id="SSF50494">
    <property type="entry name" value="Trypsin-like serine proteases"/>
    <property type="match status" value="1"/>
</dbReference>
<gene>
    <name evidence="14" type="primary">tmprss4a</name>
</gene>
<keyword evidence="10" id="KW-1133">Transmembrane helix</keyword>
<evidence type="ECO:0000256" key="9">
    <source>
        <dbReference type="SAM" id="MobiDB-lite"/>
    </source>
</evidence>
<dbReference type="SUPFAM" id="SSF56487">
    <property type="entry name" value="SRCR-like"/>
    <property type="match status" value="1"/>
</dbReference>
<dbReference type="PROSITE" id="PS50068">
    <property type="entry name" value="LDLRA_2"/>
    <property type="match status" value="1"/>
</dbReference>
<evidence type="ECO:0000259" key="12">
    <source>
        <dbReference type="PROSITE" id="PS50240"/>
    </source>
</evidence>
<feature type="disulfide bond" evidence="6">
    <location>
        <begin position="107"/>
        <end position="122"/>
    </location>
</feature>
<keyword evidence="2 8" id="KW-0378">Hydrolase</keyword>
<evidence type="ECO:0000256" key="5">
    <source>
        <dbReference type="ARBA" id="ARBA00023180"/>
    </source>
</evidence>
<dbReference type="Gene3D" id="3.10.250.10">
    <property type="entry name" value="SRCR-like domain"/>
    <property type="match status" value="1"/>
</dbReference>
<feature type="signal peptide" evidence="11">
    <location>
        <begin position="1"/>
        <end position="23"/>
    </location>
</feature>
<dbReference type="AlphaFoldDB" id="A0A8C6M3F7"/>
<dbReference type="GO" id="GO:0006508">
    <property type="term" value="P:proteolysis"/>
    <property type="evidence" value="ECO:0007669"/>
    <property type="project" value="UniProtKB-KW"/>
</dbReference>
<dbReference type="InterPro" id="IPR009003">
    <property type="entry name" value="Peptidase_S1_PA"/>
</dbReference>
<dbReference type="InterPro" id="IPR002172">
    <property type="entry name" value="LDrepeatLR_classA_rpt"/>
</dbReference>
<dbReference type="GO" id="GO:0016020">
    <property type="term" value="C:membrane"/>
    <property type="evidence" value="ECO:0007669"/>
    <property type="project" value="InterPro"/>
</dbReference>
<dbReference type="InterPro" id="IPR036772">
    <property type="entry name" value="SRCR-like_dom_sf"/>
</dbReference>
<evidence type="ECO:0000256" key="6">
    <source>
        <dbReference type="PROSITE-ProRule" id="PRU00124"/>
    </source>
</evidence>
<feature type="domain" description="SRCR" evidence="13">
    <location>
        <begin position="124"/>
        <end position="173"/>
    </location>
</feature>
<dbReference type="SMART" id="SM00202">
    <property type="entry name" value="SR"/>
    <property type="match status" value="1"/>
</dbReference>
<keyword evidence="10" id="KW-0472">Membrane</keyword>
<dbReference type="PANTHER" id="PTHR24252:SF17">
    <property type="entry name" value="SUPPRESSOR OF TUMORIGENICITY 14 PROTEIN HOMOLOG-RELATED"/>
    <property type="match status" value="1"/>
</dbReference>
<evidence type="ECO:0000256" key="7">
    <source>
        <dbReference type="PROSITE-ProRule" id="PRU00196"/>
    </source>
</evidence>
<dbReference type="GO" id="GO:0004252">
    <property type="term" value="F:serine-type endopeptidase activity"/>
    <property type="evidence" value="ECO:0007669"/>
    <property type="project" value="InterPro"/>
</dbReference>
<dbReference type="PANTHER" id="PTHR24252">
    <property type="entry name" value="ACROSIN-RELATED"/>
    <property type="match status" value="1"/>
</dbReference>
<feature type="region of interest" description="Disordered" evidence="9">
    <location>
        <begin position="27"/>
        <end position="46"/>
    </location>
</feature>
<keyword evidence="11" id="KW-0732">Signal</keyword>
<dbReference type="InterPro" id="IPR001254">
    <property type="entry name" value="Trypsin_dom"/>
</dbReference>
<evidence type="ECO:0000256" key="1">
    <source>
        <dbReference type="ARBA" id="ARBA00022670"/>
    </source>
</evidence>
<keyword evidence="10" id="KW-0812">Transmembrane</keyword>
<dbReference type="PRINTS" id="PR00722">
    <property type="entry name" value="CHYMOTRYPSIN"/>
</dbReference>
<evidence type="ECO:0000313" key="15">
    <source>
        <dbReference type="Proteomes" id="UP000694548"/>
    </source>
</evidence>
<protein>
    <submittedName>
        <fullName evidence="14">Transmembrane protease serine 4-like</fullName>
    </submittedName>
</protein>
<dbReference type="Gene3D" id="2.40.10.10">
    <property type="entry name" value="Trypsin-like serine proteases"/>
    <property type="match status" value="2"/>
</dbReference>
<dbReference type="PROSITE" id="PS00134">
    <property type="entry name" value="TRYPSIN_HIS"/>
    <property type="match status" value="1"/>
</dbReference>
<dbReference type="InterPro" id="IPR001190">
    <property type="entry name" value="SRCR"/>
</dbReference>
<dbReference type="Ensembl" id="ENSNFUT00015030833.1">
    <property type="protein sequence ID" value="ENSNFUP00015029514.1"/>
    <property type="gene ID" value="ENSNFUG00015014338.1"/>
</dbReference>
<keyword evidence="5" id="KW-0325">Glycoprotein</keyword>
<proteinExistence type="predicted"/>
<evidence type="ECO:0000259" key="13">
    <source>
        <dbReference type="PROSITE" id="PS50287"/>
    </source>
</evidence>
<dbReference type="Pfam" id="PF00089">
    <property type="entry name" value="Trypsin"/>
    <property type="match status" value="1"/>
</dbReference>
<dbReference type="InterPro" id="IPR036055">
    <property type="entry name" value="LDL_receptor-like_sf"/>
</dbReference>
<dbReference type="SMART" id="SM00192">
    <property type="entry name" value="LDLa"/>
    <property type="match status" value="1"/>
</dbReference>
<dbReference type="PROSITE" id="PS00135">
    <property type="entry name" value="TRYPSIN_SER"/>
    <property type="match status" value="1"/>
</dbReference>
<reference evidence="14" key="1">
    <citation type="submission" date="2014-08" db="EMBL/GenBank/DDBJ databases">
        <authorList>
            <person name="Senf B."/>
            <person name="Petzold A."/>
            <person name="Downie B.R."/>
            <person name="Koch P."/>
            <person name="Platzer M."/>
        </authorList>
    </citation>
    <scope>NUCLEOTIDE SEQUENCE [LARGE SCALE GENOMIC DNA]</scope>
    <source>
        <strain evidence="14">GRZ</strain>
    </source>
</reference>
<comment type="caution">
    <text evidence="7">Lacks conserved residue(s) required for the propagation of feature annotation.</text>
</comment>
<evidence type="ECO:0000256" key="2">
    <source>
        <dbReference type="ARBA" id="ARBA00022801"/>
    </source>
</evidence>
<dbReference type="SMART" id="SM00020">
    <property type="entry name" value="Tryp_SPc"/>
    <property type="match status" value="1"/>
</dbReference>
<evidence type="ECO:0000256" key="4">
    <source>
        <dbReference type="ARBA" id="ARBA00023157"/>
    </source>
</evidence>
<organism evidence="14 15">
    <name type="scientific">Nothobranchius furzeri</name>
    <name type="common">Turquoise killifish</name>
    <dbReference type="NCBI Taxonomy" id="105023"/>
    <lineage>
        <taxon>Eukaryota</taxon>
        <taxon>Metazoa</taxon>
        <taxon>Chordata</taxon>
        <taxon>Craniata</taxon>
        <taxon>Vertebrata</taxon>
        <taxon>Euteleostomi</taxon>
        <taxon>Actinopterygii</taxon>
        <taxon>Neopterygii</taxon>
        <taxon>Teleostei</taxon>
        <taxon>Neoteleostei</taxon>
        <taxon>Acanthomorphata</taxon>
        <taxon>Ovalentaria</taxon>
        <taxon>Atherinomorphae</taxon>
        <taxon>Cyprinodontiformes</taxon>
        <taxon>Nothobranchiidae</taxon>
        <taxon>Nothobranchius</taxon>
    </lineage>
</organism>
<dbReference type="GeneTree" id="ENSGT00940000155207"/>
<dbReference type="InterPro" id="IPR018114">
    <property type="entry name" value="TRYPSIN_HIS"/>
</dbReference>
<reference evidence="14" key="3">
    <citation type="submission" date="2025-09" db="UniProtKB">
        <authorList>
            <consortium name="Ensembl"/>
        </authorList>
    </citation>
    <scope>IDENTIFICATION</scope>
</reference>
<dbReference type="Proteomes" id="UP000694548">
    <property type="component" value="Chromosome sgr06"/>
</dbReference>
<evidence type="ECO:0000256" key="10">
    <source>
        <dbReference type="SAM" id="Phobius"/>
    </source>
</evidence>
<accession>A0A8C6M3F7</accession>
<evidence type="ECO:0000256" key="8">
    <source>
        <dbReference type="RuleBase" id="RU363034"/>
    </source>
</evidence>
<keyword evidence="4 6" id="KW-1015">Disulfide bond</keyword>
<name>A0A8C6M3F7_NOTFU</name>
<dbReference type="InterPro" id="IPR033116">
    <property type="entry name" value="TRYPSIN_SER"/>
</dbReference>
<dbReference type="Gene3D" id="4.10.400.10">
    <property type="entry name" value="Low-density Lipoprotein Receptor"/>
    <property type="match status" value="1"/>
</dbReference>
<evidence type="ECO:0000313" key="14">
    <source>
        <dbReference type="Ensembl" id="ENSNFUP00015029514.1"/>
    </source>
</evidence>
<keyword evidence="15" id="KW-1185">Reference proteome</keyword>
<feature type="domain" description="Peptidase S1" evidence="12">
    <location>
        <begin position="241"/>
        <end position="470"/>
    </location>
</feature>
<dbReference type="CDD" id="cd00112">
    <property type="entry name" value="LDLa"/>
    <property type="match status" value="1"/>
</dbReference>
<keyword evidence="1 8" id="KW-0645">Protease</keyword>
<dbReference type="Pfam" id="PF15494">
    <property type="entry name" value="SRCR_2"/>
    <property type="match status" value="1"/>
</dbReference>
<dbReference type="PROSITE" id="PS50240">
    <property type="entry name" value="TRYPSIN_DOM"/>
    <property type="match status" value="1"/>
</dbReference>
<sequence>MSSFSAFRSLETMCMFLTSTVVAEESTRPLNPSPAVPQPGRHRRPMTVVKPQTSNAWKRRKILVTVLTVLVILGIMVTVGYFVKQLIDSKYFFCPSSVKFIPLEQACDGKNDCANGEDELSCLSRFIVNTTFPVRLMSDQNVLQVYSPASGWGTVCSDGWTAQHTQTACTQLGYTINPTSTNIQVSNLASLKFGSFTAVKPGITNTPIQEATTAIKACDSGSIISLTCSDCGLETVSSDRIVGGVNAKIEEWPWQVSLQHNGQHTCGGSLVSPQWVVTAAHCFSSTKKELSRWRVMSGQTYLTTLGGSYVDRIIVNGQYATKENDYDIALMKLSSPIKVGVKSKPVCLPPKSLNVPDNFPLAVTGWGLLKENGVVSDTLQVAHISLIGRSTCASPAIYGSHITQRMICAGSMKGGVDACQGDSGGPLTYFSSQWNLIGVVSWGVGCAEANRPGVYTNMDEMLNWIYTFIEKNS</sequence>
<evidence type="ECO:0000256" key="3">
    <source>
        <dbReference type="ARBA" id="ARBA00022825"/>
    </source>
</evidence>
<reference evidence="14" key="2">
    <citation type="submission" date="2025-08" db="UniProtKB">
        <authorList>
            <consortium name="Ensembl"/>
        </authorList>
    </citation>
    <scope>IDENTIFICATION</scope>
</reference>
<dbReference type="InterPro" id="IPR043504">
    <property type="entry name" value="Peptidase_S1_PA_chymotrypsin"/>
</dbReference>